<dbReference type="RefSeq" id="WP_267563359.1">
    <property type="nucleotide sequence ID" value="NZ_JAPNTZ010000005.1"/>
</dbReference>
<keyword evidence="1" id="KW-0472">Membrane</keyword>
<name>A0ABT4AYB9_9ACTN</name>
<dbReference type="Proteomes" id="UP001151002">
    <property type="component" value="Unassembled WGS sequence"/>
</dbReference>
<keyword evidence="3" id="KW-1185">Reference proteome</keyword>
<evidence type="ECO:0000313" key="2">
    <source>
        <dbReference type="EMBL" id="MCY1139248.1"/>
    </source>
</evidence>
<keyword evidence="1" id="KW-0812">Transmembrane</keyword>
<organism evidence="2 3">
    <name type="scientific">Paractinoplanes pyxinae</name>
    <dbReference type="NCBI Taxonomy" id="2997416"/>
    <lineage>
        <taxon>Bacteria</taxon>
        <taxon>Bacillati</taxon>
        <taxon>Actinomycetota</taxon>
        <taxon>Actinomycetes</taxon>
        <taxon>Micromonosporales</taxon>
        <taxon>Micromonosporaceae</taxon>
        <taxon>Paractinoplanes</taxon>
    </lineage>
</organism>
<reference evidence="2" key="1">
    <citation type="submission" date="2022-11" db="EMBL/GenBank/DDBJ databases">
        <authorList>
            <person name="Somphong A."/>
            <person name="Phongsopitanun W."/>
        </authorList>
    </citation>
    <scope>NUCLEOTIDE SEQUENCE</scope>
    <source>
        <strain evidence="2">Pm04-4</strain>
    </source>
</reference>
<protein>
    <submittedName>
        <fullName evidence="2">Uncharacterized protein</fullName>
    </submittedName>
</protein>
<feature type="transmembrane region" description="Helical" evidence="1">
    <location>
        <begin position="29"/>
        <end position="47"/>
    </location>
</feature>
<evidence type="ECO:0000313" key="3">
    <source>
        <dbReference type="Proteomes" id="UP001151002"/>
    </source>
</evidence>
<proteinExistence type="predicted"/>
<keyword evidence="1" id="KW-1133">Transmembrane helix</keyword>
<evidence type="ECO:0000256" key="1">
    <source>
        <dbReference type="SAM" id="Phobius"/>
    </source>
</evidence>
<gene>
    <name evidence="2" type="ORF">OWR29_14710</name>
</gene>
<accession>A0ABT4AYB9</accession>
<dbReference type="EMBL" id="JAPNTZ010000005">
    <property type="protein sequence ID" value="MCY1139248.1"/>
    <property type="molecule type" value="Genomic_DNA"/>
</dbReference>
<comment type="caution">
    <text evidence="2">The sequence shown here is derived from an EMBL/GenBank/DDBJ whole genome shotgun (WGS) entry which is preliminary data.</text>
</comment>
<sequence>MRSLLVMLGIIALVLIVLGLVLKAVKWLIIIGLVALAVSIVMGWFNGRRSVR</sequence>